<comment type="caution">
    <text evidence="1">The sequence shown here is derived from an EMBL/GenBank/DDBJ whole genome shotgun (WGS) entry which is preliminary data.</text>
</comment>
<evidence type="ECO:0000313" key="1">
    <source>
        <dbReference type="EMBL" id="MBS4539645.1"/>
    </source>
</evidence>
<gene>
    <name evidence="1" type="ORF">GOQ27_14315</name>
</gene>
<organism evidence="1 2">
    <name type="scientific">Anaeromonas frigoriresistens</name>
    <dbReference type="NCBI Taxonomy" id="2683708"/>
    <lineage>
        <taxon>Bacteria</taxon>
        <taxon>Bacillati</taxon>
        <taxon>Bacillota</taxon>
        <taxon>Tissierellia</taxon>
        <taxon>Tissierellales</taxon>
        <taxon>Thermohalobacteraceae</taxon>
        <taxon>Anaeromonas</taxon>
    </lineage>
</organism>
<accession>A0A942ZAB7</accession>
<reference evidence="1" key="1">
    <citation type="submission" date="2019-12" db="EMBL/GenBank/DDBJ databases">
        <title>Clostridiaceae gen. nov. sp. nov., isolated from sediment in Xinjiang, China.</title>
        <authorList>
            <person name="Zhang R."/>
        </authorList>
    </citation>
    <scope>NUCLEOTIDE SEQUENCE</scope>
    <source>
        <strain evidence="1">D2Q-11</strain>
    </source>
</reference>
<sequence length="240" mass="28511">MTKKSNFQADMQGEKILAGFMDKFFYNKLDISNFKRFNADSSVEDLNIQRDGIDLNFTFDNKRYIIDEKASLHYPEGLPTFAFELKFKNSSNLWRDGWFIDNSKLTTHYLISWVKRKSIDLINLKEDDINTVEVILLEKKKLKDFIEENYKLNNEGIKNQVKSIISKNKFGQLHSIGDYKFPRFHYTPSNKLQETPINLVIHKKTLIKLSDFRFIVYRDRPYAKSDNSHLWLKSEFQINK</sequence>
<name>A0A942ZAB7_9FIRM</name>
<keyword evidence="2" id="KW-1185">Reference proteome</keyword>
<evidence type="ECO:0000313" key="2">
    <source>
        <dbReference type="Proteomes" id="UP000724672"/>
    </source>
</evidence>
<dbReference type="EMBL" id="WSFT01000053">
    <property type="protein sequence ID" value="MBS4539645.1"/>
    <property type="molecule type" value="Genomic_DNA"/>
</dbReference>
<protein>
    <submittedName>
        <fullName evidence="1">Uncharacterized protein</fullName>
    </submittedName>
</protein>
<proteinExistence type="predicted"/>
<dbReference type="RefSeq" id="WP_203367567.1">
    <property type="nucleotide sequence ID" value="NZ_WSFT01000053.1"/>
</dbReference>
<dbReference type="AlphaFoldDB" id="A0A942ZAB7"/>
<dbReference type="Proteomes" id="UP000724672">
    <property type="component" value="Unassembled WGS sequence"/>
</dbReference>